<reference evidence="2" key="2">
    <citation type="submission" date="2020-09" db="EMBL/GenBank/DDBJ databases">
        <authorList>
            <person name="Sun Q."/>
            <person name="Kim S."/>
        </authorList>
    </citation>
    <scope>NUCLEOTIDE SEQUENCE</scope>
    <source>
        <strain evidence="2">KCTC 23077</strain>
    </source>
</reference>
<comment type="caution">
    <text evidence="2">The sequence shown here is derived from an EMBL/GenBank/DDBJ whole genome shotgun (WGS) entry which is preliminary data.</text>
</comment>
<protein>
    <submittedName>
        <fullName evidence="2">Uncharacterized protein</fullName>
    </submittedName>
</protein>
<sequence>MNLSSITRLGAFALLVCASTAVSAQSSVGVGVHIGGDPTVDGQAVNAGDRRATHPFCLRTTGTRIPPKARAVDLDRDGRPDRVACVPANGRVYTQADLQRAGAIDIAEALRHLDPSIR</sequence>
<reference evidence="2" key="1">
    <citation type="journal article" date="2014" name="Int. J. Syst. Evol. Microbiol.">
        <title>Complete genome sequence of Corynebacterium casei LMG S-19264T (=DSM 44701T), isolated from a smear-ripened cheese.</title>
        <authorList>
            <consortium name="US DOE Joint Genome Institute (JGI-PGF)"/>
            <person name="Walter F."/>
            <person name="Albersmeier A."/>
            <person name="Kalinowski J."/>
            <person name="Ruckert C."/>
        </authorList>
    </citation>
    <scope>NUCLEOTIDE SEQUENCE</scope>
    <source>
        <strain evidence="2">KCTC 23077</strain>
    </source>
</reference>
<keyword evidence="1" id="KW-0732">Signal</keyword>
<proteinExistence type="predicted"/>
<name>A0A918W3D7_9GAMM</name>
<dbReference type="AlphaFoldDB" id="A0A918W3D7"/>
<keyword evidence="3" id="KW-1185">Reference proteome</keyword>
<evidence type="ECO:0000313" key="3">
    <source>
        <dbReference type="Proteomes" id="UP000646426"/>
    </source>
</evidence>
<dbReference type="Proteomes" id="UP000646426">
    <property type="component" value="Unassembled WGS sequence"/>
</dbReference>
<feature type="signal peptide" evidence="1">
    <location>
        <begin position="1"/>
        <end position="24"/>
    </location>
</feature>
<organism evidence="2 3">
    <name type="scientific">Cognatilysobacter bugurensis</name>
    <dbReference type="NCBI Taxonomy" id="543356"/>
    <lineage>
        <taxon>Bacteria</taxon>
        <taxon>Pseudomonadati</taxon>
        <taxon>Pseudomonadota</taxon>
        <taxon>Gammaproteobacteria</taxon>
        <taxon>Lysobacterales</taxon>
        <taxon>Lysobacteraceae</taxon>
        <taxon>Cognatilysobacter</taxon>
    </lineage>
</organism>
<feature type="chain" id="PRO_5037734053" evidence="1">
    <location>
        <begin position="25"/>
        <end position="118"/>
    </location>
</feature>
<evidence type="ECO:0000313" key="2">
    <source>
        <dbReference type="EMBL" id="GHA68404.1"/>
    </source>
</evidence>
<accession>A0A918W3D7</accession>
<dbReference type="EMBL" id="BMYD01000001">
    <property type="protein sequence ID" value="GHA68404.1"/>
    <property type="molecule type" value="Genomic_DNA"/>
</dbReference>
<evidence type="ECO:0000256" key="1">
    <source>
        <dbReference type="SAM" id="SignalP"/>
    </source>
</evidence>
<gene>
    <name evidence="2" type="ORF">GCM10007067_00300</name>
</gene>
<dbReference type="RefSeq" id="WP_189452157.1">
    <property type="nucleotide sequence ID" value="NZ_BMYD01000001.1"/>
</dbReference>